<dbReference type="PANTHER" id="PTHR45947:SF3">
    <property type="entry name" value="SULFOQUINOVOSYL TRANSFERASE SQD2"/>
    <property type="match status" value="1"/>
</dbReference>
<dbReference type="PANTHER" id="PTHR45947">
    <property type="entry name" value="SULFOQUINOVOSYL TRANSFERASE SQD2"/>
    <property type="match status" value="1"/>
</dbReference>
<protein>
    <submittedName>
        <fullName evidence="1">Unannotated protein</fullName>
    </submittedName>
</protein>
<accession>A0A6J7J482</accession>
<dbReference type="Gene3D" id="3.40.50.2000">
    <property type="entry name" value="Glycogen Phosphorylase B"/>
    <property type="match status" value="1"/>
</dbReference>
<dbReference type="InterPro" id="IPR050194">
    <property type="entry name" value="Glycosyltransferase_grp1"/>
</dbReference>
<dbReference type="SUPFAM" id="SSF53756">
    <property type="entry name" value="UDP-Glycosyltransferase/glycogen phosphorylase"/>
    <property type="match status" value="1"/>
</dbReference>
<dbReference type="AlphaFoldDB" id="A0A6J7J482"/>
<sequence>MSGTLCVVSPGRLAVAGDGRVQVDPKTAAGMEQYAASWPGEVHFVARRGPLDARSQPFEWPRPEDLSFAVSVVDDVEQAVRAVAPEVVLAPLELDNAPLLALPGRCVLVCDYPLRVRWDNVRLDPRLGAVDRLRTAAGLTRRAAVLRRMIRRADGLQCNGPDTYDTYSRHSPNPLLYLDTRVTSDDVATAVRTPPGDDPVLRLAFSGRWIEQKGVLDAVAVTDRLHADGVRVHLTLLGGGPLEDRLRALDHPAVSVVGRLDFAEEWVPFVRDEVDVMVLPHPQGDSASTFLESMSCGTPVAGYDNRYWRSLRATSGGGWTTPVSDTDALASCLAALAGNRDEVARARGAGLGFAAAHSFDLEFARRIDHLLSVTA</sequence>
<dbReference type="GO" id="GO:0016757">
    <property type="term" value="F:glycosyltransferase activity"/>
    <property type="evidence" value="ECO:0007669"/>
    <property type="project" value="TreeGrafter"/>
</dbReference>
<evidence type="ECO:0000313" key="1">
    <source>
        <dbReference type="EMBL" id="CAB4937800.1"/>
    </source>
</evidence>
<reference evidence="1" key="1">
    <citation type="submission" date="2020-05" db="EMBL/GenBank/DDBJ databases">
        <authorList>
            <person name="Chiriac C."/>
            <person name="Salcher M."/>
            <person name="Ghai R."/>
            <person name="Kavagutti S V."/>
        </authorList>
    </citation>
    <scope>NUCLEOTIDE SEQUENCE</scope>
</reference>
<dbReference type="Pfam" id="PF13692">
    <property type="entry name" value="Glyco_trans_1_4"/>
    <property type="match status" value="1"/>
</dbReference>
<gene>
    <name evidence="1" type="ORF">UFOPK3662_01666</name>
</gene>
<name>A0A6J7J482_9ZZZZ</name>
<proteinExistence type="predicted"/>
<dbReference type="EMBL" id="CAFBMW010000011">
    <property type="protein sequence ID" value="CAB4937800.1"/>
    <property type="molecule type" value="Genomic_DNA"/>
</dbReference>
<organism evidence="1">
    <name type="scientific">freshwater metagenome</name>
    <dbReference type="NCBI Taxonomy" id="449393"/>
    <lineage>
        <taxon>unclassified sequences</taxon>
        <taxon>metagenomes</taxon>
        <taxon>ecological metagenomes</taxon>
    </lineage>
</organism>